<dbReference type="SUPFAM" id="SSF57667">
    <property type="entry name" value="beta-beta-alpha zinc fingers"/>
    <property type="match status" value="1"/>
</dbReference>
<protein>
    <recommendedName>
        <fullName evidence="5">C2H2 type master regulator of conidiophore development brlA</fullName>
    </recommendedName>
</protein>
<organism evidence="9 10">
    <name type="scientific">Ampelomyces quisqualis</name>
    <name type="common">Powdery mildew agent</name>
    <dbReference type="NCBI Taxonomy" id="50730"/>
    <lineage>
        <taxon>Eukaryota</taxon>
        <taxon>Fungi</taxon>
        <taxon>Dikarya</taxon>
        <taxon>Ascomycota</taxon>
        <taxon>Pezizomycotina</taxon>
        <taxon>Dothideomycetes</taxon>
        <taxon>Pleosporomycetidae</taxon>
        <taxon>Pleosporales</taxon>
        <taxon>Pleosporineae</taxon>
        <taxon>Phaeosphaeriaceae</taxon>
        <taxon>Ampelomyces</taxon>
    </lineage>
</organism>
<dbReference type="EMBL" id="ML979137">
    <property type="protein sequence ID" value="KAF1914712.1"/>
    <property type="molecule type" value="Genomic_DNA"/>
</dbReference>
<evidence type="ECO:0000256" key="7">
    <source>
        <dbReference type="SAM" id="MobiDB-lite"/>
    </source>
</evidence>
<name>A0A6A5QH68_AMPQU</name>
<dbReference type="InterPro" id="IPR013087">
    <property type="entry name" value="Znf_C2H2_type"/>
</dbReference>
<accession>A0A6A5QH68</accession>
<dbReference type="PANTHER" id="PTHR14003">
    <property type="entry name" value="TRANSCRIPTIONAL REPRESSOR PROTEIN YY"/>
    <property type="match status" value="1"/>
</dbReference>
<feature type="domain" description="C2H2-type" evidence="8">
    <location>
        <begin position="269"/>
        <end position="307"/>
    </location>
</feature>
<dbReference type="Proteomes" id="UP000800096">
    <property type="component" value="Unassembled WGS sequence"/>
</dbReference>
<keyword evidence="1" id="KW-0479">Metal-binding</keyword>
<dbReference type="GO" id="GO:0000981">
    <property type="term" value="F:DNA-binding transcription factor activity, RNA polymerase II-specific"/>
    <property type="evidence" value="ECO:0007669"/>
    <property type="project" value="TreeGrafter"/>
</dbReference>
<proteinExistence type="predicted"/>
<evidence type="ECO:0000313" key="10">
    <source>
        <dbReference type="Proteomes" id="UP000800096"/>
    </source>
</evidence>
<evidence type="ECO:0000313" key="9">
    <source>
        <dbReference type="EMBL" id="KAF1914712.1"/>
    </source>
</evidence>
<keyword evidence="3 6" id="KW-0863">Zinc-finger</keyword>
<feature type="domain" description="C2H2-type" evidence="8">
    <location>
        <begin position="308"/>
        <end position="332"/>
    </location>
</feature>
<dbReference type="AlphaFoldDB" id="A0A6A5QH68"/>
<sequence length="380" mass="42549">MPLDTARKMGMRRASGLGSTLSHDVADFAMPEGQFRYDSQGLDDQIRHSSFHAISLADPPKTYAPAPSSTAADMGFNPWLMEVPPYDSPLSRTSSLSGSEHYSTPPPYMETPMYPATNQALQPCAAYLMRDTNYDHSQELAWESQPGVGGSVLLQPPCAQSSVSMWHEGSYGGPSLPPMEYYAQPFMSDTASTLVQSVAHLRLHHQTSTANGGSDAEDILSESDSEDEDSEYDDSSSCQSSRTTSAAVLRLGKWGHGSDCFSQPPQRHYVCPRPAKTGILDDRCKQSFARPEHLRRHMRTVHSDLRPYACKVPRCDKAFSRGDNLRDHYWTHIQRGGRAGKNEKMSFDKLKDILGPREKKLTRKLRQRLFKTRMRMRAKL</sequence>
<evidence type="ECO:0000256" key="3">
    <source>
        <dbReference type="ARBA" id="ARBA00022771"/>
    </source>
</evidence>
<keyword evidence="4" id="KW-0862">Zinc</keyword>
<dbReference type="PROSITE" id="PS00028">
    <property type="entry name" value="ZINC_FINGER_C2H2_1"/>
    <property type="match status" value="1"/>
</dbReference>
<dbReference type="PROSITE" id="PS50157">
    <property type="entry name" value="ZINC_FINGER_C2H2_2"/>
    <property type="match status" value="2"/>
</dbReference>
<dbReference type="Gene3D" id="3.30.160.60">
    <property type="entry name" value="Classic Zinc Finger"/>
    <property type="match status" value="2"/>
</dbReference>
<dbReference type="GO" id="GO:0000978">
    <property type="term" value="F:RNA polymerase II cis-regulatory region sequence-specific DNA binding"/>
    <property type="evidence" value="ECO:0007669"/>
    <property type="project" value="TreeGrafter"/>
</dbReference>
<evidence type="ECO:0000259" key="8">
    <source>
        <dbReference type="PROSITE" id="PS50157"/>
    </source>
</evidence>
<evidence type="ECO:0000256" key="1">
    <source>
        <dbReference type="ARBA" id="ARBA00022723"/>
    </source>
</evidence>
<evidence type="ECO:0000256" key="6">
    <source>
        <dbReference type="PROSITE-ProRule" id="PRU00042"/>
    </source>
</evidence>
<dbReference type="OrthoDB" id="10018191at2759"/>
<keyword evidence="10" id="KW-1185">Reference proteome</keyword>
<evidence type="ECO:0000256" key="4">
    <source>
        <dbReference type="ARBA" id="ARBA00022833"/>
    </source>
</evidence>
<dbReference type="GO" id="GO:0000785">
    <property type="term" value="C:chromatin"/>
    <property type="evidence" value="ECO:0007669"/>
    <property type="project" value="TreeGrafter"/>
</dbReference>
<gene>
    <name evidence="9" type="ORF">BDU57DRAFT_519864</name>
</gene>
<evidence type="ECO:0000256" key="2">
    <source>
        <dbReference type="ARBA" id="ARBA00022737"/>
    </source>
</evidence>
<feature type="region of interest" description="Disordered" evidence="7">
    <location>
        <begin position="206"/>
        <end position="241"/>
    </location>
</feature>
<dbReference type="GO" id="GO:0008270">
    <property type="term" value="F:zinc ion binding"/>
    <property type="evidence" value="ECO:0007669"/>
    <property type="project" value="UniProtKB-KW"/>
</dbReference>
<dbReference type="GO" id="GO:0005667">
    <property type="term" value="C:transcription regulator complex"/>
    <property type="evidence" value="ECO:0007669"/>
    <property type="project" value="TreeGrafter"/>
</dbReference>
<reference evidence="9" key="1">
    <citation type="journal article" date="2020" name="Stud. Mycol.">
        <title>101 Dothideomycetes genomes: a test case for predicting lifestyles and emergence of pathogens.</title>
        <authorList>
            <person name="Haridas S."/>
            <person name="Albert R."/>
            <person name="Binder M."/>
            <person name="Bloem J."/>
            <person name="Labutti K."/>
            <person name="Salamov A."/>
            <person name="Andreopoulos B."/>
            <person name="Baker S."/>
            <person name="Barry K."/>
            <person name="Bills G."/>
            <person name="Bluhm B."/>
            <person name="Cannon C."/>
            <person name="Castanera R."/>
            <person name="Culley D."/>
            <person name="Daum C."/>
            <person name="Ezra D."/>
            <person name="Gonzalez J."/>
            <person name="Henrissat B."/>
            <person name="Kuo A."/>
            <person name="Liang C."/>
            <person name="Lipzen A."/>
            <person name="Lutzoni F."/>
            <person name="Magnuson J."/>
            <person name="Mondo S."/>
            <person name="Nolan M."/>
            <person name="Ohm R."/>
            <person name="Pangilinan J."/>
            <person name="Park H.-J."/>
            <person name="Ramirez L."/>
            <person name="Alfaro M."/>
            <person name="Sun H."/>
            <person name="Tritt A."/>
            <person name="Yoshinaga Y."/>
            <person name="Zwiers L.-H."/>
            <person name="Turgeon B."/>
            <person name="Goodwin S."/>
            <person name="Spatafora J."/>
            <person name="Crous P."/>
            <person name="Grigoriev I."/>
        </authorList>
    </citation>
    <scope>NUCLEOTIDE SEQUENCE</scope>
    <source>
        <strain evidence="9">HMLAC05119</strain>
    </source>
</reference>
<feature type="compositionally biased region" description="Acidic residues" evidence="7">
    <location>
        <begin position="215"/>
        <end position="234"/>
    </location>
</feature>
<dbReference type="PANTHER" id="PTHR14003:SF19">
    <property type="entry name" value="YY2 TRANSCRIPTION FACTOR"/>
    <property type="match status" value="1"/>
</dbReference>
<dbReference type="Pfam" id="PF00096">
    <property type="entry name" value="zf-C2H2"/>
    <property type="match status" value="1"/>
</dbReference>
<keyword evidence="2" id="KW-0677">Repeat</keyword>
<evidence type="ECO:0000256" key="5">
    <source>
        <dbReference type="ARBA" id="ARBA00044085"/>
    </source>
</evidence>
<dbReference type="InterPro" id="IPR036236">
    <property type="entry name" value="Znf_C2H2_sf"/>
</dbReference>